<dbReference type="SUPFAM" id="SSF54534">
    <property type="entry name" value="FKBP-like"/>
    <property type="match status" value="1"/>
</dbReference>
<dbReference type="PROSITE" id="PS01096">
    <property type="entry name" value="PPIC_PPIASE_1"/>
    <property type="match status" value="1"/>
</dbReference>
<evidence type="ECO:0000256" key="5">
    <source>
        <dbReference type="ARBA" id="ARBA00023235"/>
    </source>
</evidence>
<reference evidence="8" key="1">
    <citation type="submission" date="2019-09" db="EMBL/GenBank/DDBJ databases">
        <authorList>
            <person name="Teo W.F.A."/>
            <person name="Duangmal K."/>
        </authorList>
    </citation>
    <scope>NUCLEOTIDE SEQUENCE [LARGE SCALE GENOMIC DNA]</scope>
    <source>
        <strain evidence="8">K81G1</strain>
    </source>
</reference>
<dbReference type="Pfam" id="PF13145">
    <property type="entry name" value="Rotamase_2"/>
    <property type="match status" value="1"/>
</dbReference>
<dbReference type="PANTHER" id="PTHR47245">
    <property type="entry name" value="PEPTIDYLPROLYL ISOMERASE"/>
    <property type="match status" value="1"/>
</dbReference>
<dbReference type="EC" id="5.2.1.8" evidence="2"/>
<keyword evidence="5 6" id="KW-0413">Isomerase</keyword>
<proteinExistence type="predicted"/>
<accession>A0A5N0UR75</accession>
<gene>
    <name evidence="8" type="ORF">FPZ12_033210</name>
</gene>
<dbReference type="OrthoDB" id="3772768at2"/>
<keyword evidence="3" id="KW-0732">Signal</keyword>
<dbReference type="Proteomes" id="UP000319769">
    <property type="component" value="Unassembled WGS sequence"/>
</dbReference>
<dbReference type="Gene3D" id="3.10.50.40">
    <property type="match status" value="1"/>
</dbReference>
<dbReference type="GO" id="GO:0003755">
    <property type="term" value="F:peptidyl-prolyl cis-trans isomerase activity"/>
    <property type="evidence" value="ECO:0007669"/>
    <property type="project" value="UniProtKB-KW"/>
</dbReference>
<keyword evidence="9" id="KW-1185">Reference proteome</keyword>
<dbReference type="InterPro" id="IPR046357">
    <property type="entry name" value="PPIase_dom_sf"/>
</dbReference>
<evidence type="ECO:0000256" key="1">
    <source>
        <dbReference type="ARBA" id="ARBA00000971"/>
    </source>
</evidence>
<dbReference type="SUPFAM" id="SSF109998">
    <property type="entry name" value="Triger factor/SurA peptide-binding domain-like"/>
    <property type="match status" value="1"/>
</dbReference>
<evidence type="ECO:0000256" key="2">
    <source>
        <dbReference type="ARBA" id="ARBA00013194"/>
    </source>
</evidence>
<dbReference type="InterPro" id="IPR023058">
    <property type="entry name" value="PPIase_PpiC_CS"/>
</dbReference>
<comment type="caution">
    <text evidence="8">The sequence shown here is derived from an EMBL/GenBank/DDBJ whole genome shotgun (WGS) entry which is preliminary data.</text>
</comment>
<dbReference type="InterPro" id="IPR050245">
    <property type="entry name" value="PrsA_foldase"/>
</dbReference>
<dbReference type="AlphaFoldDB" id="A0A5N0UR75"/>
<name>A0A5N0UR75_9PSEU</name>
<dbReference type="EMBL" id="VMNW02000070">
    <property type="protein sequence ID" value="KAA9153984.1"/>
    <property type="molecule type" value="Genomic_DNA"/>
</dbReference>
<evidence type="ECO:0000256" key="3">
    <source>
        <dbReference type="ARBA" id="ARBA00022729"/>
    </source>
</evidence>
<evidence type="ECO:0000256" key="4">
    <source>
        <dbReference type="ARBA" id="ARBA00023110"/>
    </source>
</evidence>
<comment type="catalytic activity">
    <reaction evidence="1">
        <text>[protein]-peptidylproline (omega=180) = [protein]-peptidylproline (omega=0)</text>
        <dbReference type="Rhea" id="RHEA:16237"/>
        <dbReference type="Rhea" id="RHEA-COMP:10747"/>
        <dbReference type="Rhea" id="RHEA-COMP:10748"/>
        <dbReference type="ChEBI" id="CHEBI:83833"/>
        <dbReference type="ChEBI" id="CHEBI:83834"/>
        <dbReference type="EC" id="5.2.1.8"/>
    </reaction>
</comment>
<protein>
    <recommendedName>
        <fullName evidence="2">peptidylprolyl isomerase</fullName>
        <ecNumber evidence="2">5.2.1.8</ecNumber>
    </recommendedName>
</protein>
<dbReference type="InterPro" id="IPR000297">
    <property type="entry name" value="PPIase_PpiC"/>
</dbReference>
<sequence>MRMPSWKSLTPGGARTRMFASGLLALVFAGSATQIVIDRVTALPDGAVLRAAGTTVSQQDYQRRVHLLNALYGVQAPSDGSKTDEFNRASAKAVAVGLVLDHAAAGKNIVIAQKAAEDQLDKLIAQDFPQGRDAFVQKLGQNGVSEADVLDEVKRQLANQQLYDQVTAGVPVPADAEVTQAYSDRKAQLVQPETRHLRNIVVATQDDAAKALSQLRSGTDFGRLASQISLDGQTKANGGDLGSLAANQLQDGYAKAAFGVPSGAFFGPVQTQDGWNVGQVQEIQPQKQLSLDEVRDQLKNTLLDERRLAVWNSWLGDEMKADSITYADAYRPAAPDTPDDTAKP</sequence>
<evidence type="ECO:0000313" key="9">
    <source>
        <dbReference type="Proteomes" id="UP000319769"/>
    </source>
</evidence>
<organism evidence="8 9">
    <name type="scientific">Amycolatopsis acidicola</name>
    <dbReference type="NCBI Taxonomy" id="2596893"/>
    <lineage>
        <taxon>Bacteria</taxon>
        <taxon>Bacillati</taxon>
        <taxon>Actinomycetota</taxon>
        <taxon>Actinomycetes</taxon>
        <taxon>Pseudonocardiales</taxon>
        <taxon>Pseudonocardiaceae</taxon>
        <taxon>Amycolatopsis</taxon>
    </lineage>
</organism>
<dbReference type="PANTHER" id="PTHR47245:SF1">
    <property type="entry name" value="FOLDASE PROTEIN PRSA"/>
    <property type="match status" value="1"/>
</dbReference>
<keyword evidence="4 6" id="KW-0697">Rotamase</keyword>
<dbReference type="RefSeq" id="WP_144749947.1">
    <property type="nucleotide sequence ID" value="NZ_VMNW02000070.1"/>
</dbReference>
<evidence type="ECO:0000259" key="7">
    <source>
        <dbReference type="PROSITE" id="PS50198"/>
    </source>
</evidence>
<evidence type="ECO:0000313" key="8">
    <source>
        <dbReference type="EMBL" id="KAA9153984.1"/>
    </source>
</evidence>
<evidence type="ECO:0000256" key="6">
    <source>
        <dbReference type="PROSITE-ProRule" id="PRU00278"/>
    </source>
</evidence>
<feature type="domain" description="PpiC" evidence="7">
    <location>
        <begin position="192"/>
        <end position="282"/>
    </location>
</feature>
<dbReference type="PROSITE" id="PS50198">
    <property type="entry name" value="PPIC_PPIASE_2"/>
    <property type="match status" value="1"/>
</dbReference>
<dbReference type="InterPro" id="IPR027304">
    <property type="entry name" value="Trigger_fact/SurA_dom_sf"/>
</dbReference>